<dbReference type="KEGG" id="cpi:Cpin_4906"/>
<dbReference type="Proteomes" id="UP000002215">
    <property type="component" value="Chromosome"/>
</dbReference>
<reference evidence="1 2" key="2">
    <citation type="journal article" date="2010" name="Stand. Genomic Sci.">
        <title>Complete genome sequence of Chitinophaga pinensis type strain (UQM 2034).</title>
        <authorList>
            <person name="Glavina Del Rio T."/>
            <person name="Abt B."/>
            <person name="Spring S."/>
            <person name="Lapidus A."/>
            <person name="Nolan M."/>
            <person name="Tice H."/>
            <person name="Copeland A."/>
            <person name="Cheng J.F."/>
            <person name="Chen F."/>
            <person name="Bruce D."/>
            <person name="Goodwin L."/>
            <person name="Pitluck S."/>
            <person name="Ivanova N."/>
            <person name="Mavromatis K."/>
            <person name="Mikhailova N."/>
            <person name="Pati A."/>
            <person name="Chen A."/>
            <person name="Palaniappan K."/>
            <person name="Land M."/>
            <person name="Hauser L."/>
            <person name="Chang Y.J."/>
            <person name="Jeffries C.D."/>
            <person name="Chain P."/>
            <person name="Saunders E."/>
            <person name="Detter J.C."/>
            <person name="Brettin T."/>
            <person name="Rohde M."/>
            <person name="Goker M."/>
            <person name="Bristow J."/>
            <person name="Eisen J.A."/>
            <person name="Markowitz V."/>
            <person name="Hugenholtz P."/>
            <person name="Kyrpides N.C."/>
            <person name="Klenk H.P."/>
            <person name="Lucas S."/>
        </authorList>
    </citation>
    <scope>NUCLEOTIDE SEQUENCE [LARGE SCALE GENOMIC DNA]</scope>
    <source>
        <strain evidence="2">ATCC 43595 / DSM 2588 / LMG 13176 / NBRC 15968 / NCIMB 11800 / UQM 2034</strain>
    </source>
</reference>
<name>A0A979G7P9_CHIPD</name>
<reference evidence="2" key="1">
    <citation type="submission" date="2009-08" db="EMBL/GenBank/DDBJ databases">
        <title>The complete genome of Chitinophaga pinensis DSM 2588.</title>
        <authorList>
            <consortium name="US DOE Joint Genome Institute (JGI-PGF)"/>
            <person name="Lucas S."/>
            <person name="Copeland A."/>
            <person name="Lapidus A."/>
            <person name="Glavina del Rio T."/>
            <person name="Dalin E."/>
            <person name="Tice H."/>
            <person name="Bruce D."/>
            <person name="Goodwin L."/>
            <person name="Pitluck S."/>
            <person name="Kyrpides N."/>
            <person name="Mavromatis K."/>
            <person name="Ivanova N."/>
            <person name="Mikhailova N."/>
            <person name="Sims D."/>
            <person name="Meinche L."/>
            <person name="Brettin T."/>
            <person name="Detter J.C."/>
            <person name="Han C."/>
            <person name="Larimer F."/>
            <person name="Land M."/>
            <person name="Hauser L."/>
            <person name="Markowitz V."/>
            <person name="Cheng J.-F."/>
            <person name="Hugenholtz P."/>
            <person name="Woyke T."/>
            <person name="Wu D."/>
            <person name="Spring S."/>
            <person name="Klenk H.-P."/>
            <person name="Eisen J.A."/>
        </authorList>
    </citation>
    <scope>NUCLEOTIDE SEQUENCE [LARGE SCALE GENOMIC DNA]</scope>
    <source>
        <strain evidence="2">ATCC 43595 / DSM 2588 / LMG 13176 / NBRC 15968 / NCIMB 11800 / UQM 2034</strain>
    </source>
</reference>
<accession>A0A979G7P9</accession>
<dbReference type="GO" id="GO:0016301">
    <property type="term" value="F:kinase activity"/>
    <property type="evidence" value="ECO:0007669"/>
    <property type="project" value="UniProtKB-KW"/>
</dbReference>
<dbReference type="EMBL" id="CP001699">
    <property type="protein sequence ID" value="ACU62340.1"/>
    <property type="molecule type" value="Genomic_DNA"/>
</dbReference>
<organism evidence="1 2">
    <name type="scientific">Chitinophaga pinensis (strain ATCC 43595 / DSM 2588 / LMG 13176 / NBRC 15968 / NCIMB 11800 / UQM 2034)</name>
    <dbReference type="NCBI Taxonomy" id="485918"/>
    <lineage>
        <taxon>Bacteria</taxon>
        <taxon>Pseudomonadati</taxon>
        <taxon>Bacteroidota</taxon>
        <taxon>Chitinophagia</taxon>
        <taxon>Chitinophagales</taxon>
        <taxon>Chitinophagaceae</taxon>
        <taxon>Chitinophaga</taxon>
    </lineage>
</organism>
<dbReference type="AlphaFoldDB" id="A0A979G7P9"/>
<dbReference type="OrthoDB" id="5430844at2"/>
<dbReference type="InterPro" id="IPR027417">
    <property type="entry name" value="P-loop_NTPase"/>
</dbReference>
<evidence type="ECO:0000313" key="2">
    <source>
        <dbReference type="Proteomes" id="UP000002215"/>
    </source>
</evidence>
<dbReference type="RefSeq" id="WP_012792508.1">
    <property type="nucleotide sequence ID" value="NC_013132.1"/>
</dbReference>
<sequence length="298" mass="33264">MHKYWGFGLLISSGIEFPELMPASSPHTDVTITIDVIPQIHATTTFSTGRITYYMNDRELVFTVGDIASYYVADGTRIIISPLTTEAEDRFLRMFVLAGAMAGILQQRKQLPLHAAGIVSAGGLTLISGHSGAGKSTTLAGLQERGYRIFTDDVTVLRQLPDDDCVRGIASYPMLKLWEQSLQTLQWNDRSFPVMPGMEKYGIFFHQHFDTQHYPVKKIILLSAGEVSEIQQEKLTGSKAFTHIVQHIYKEVLFRQPATRALCFDTISAVIRQAETHLIRRPADCDPAHLLNTVTALL</sequence>
<keyword evidence="1" id="KW-0808">Transferase</keyword>
<dbReference type="Gene3D" id="3.40.50.300">
    <property type="entry name" value="P-loop containing nucleotide triphosphate hydrolases"/>
    <property type="match status" value="1"/>
</dbReference>
<keyword evidence="1" id="KW-0418">Kinase</keyword>
<dbReference type="SUPFAM" id="SSF53795">
    <property type="entry name" value="PEP carboxykinase-like"/>
    <property type="match status" value="1"/>
</dbReference>
<proteinExistence type="predicted"/>
<gene>
    <name evidence="1" type="ordered locus">Cpin_4906</name>
</gene>
<protein>
    <submittedName>
        <fullName evidence="1">HPr kinase</fullName>
    </submittedName>
</protein>
<evidence type="ECO:0000313" key="1">
    <source>
        <dbReference type="EMBL" id="ACU62340.1"/>
    </source>
</evidence>